<feature type="transmembrane region" description="Helical" evidence="1">
    <location>
        <begin position="116"/>
        <end position="134"/>
    </location>
</feature>
<reference evidence="2" key="1">
    <citation type="submission" date="2020-09" db="EMBL/GenBank/DDBJ databases">
        <title>A novel bacterium of genus Bacillus, isolated from South China Sea.</title>
        <authorList>
            <person name="Huang H."/>
            <person name="Mo K."/>
            <person name="Hu Y."/>
        </authorList>
    </citation>
    <scope>NUCLEOTIDE SEQUENCE</scope>
    <source>
        <strain evidence="2">IB182487</strain>
    </source>
</reference>
<keyword evidence="1" id="KW-0472">Membrane</keyword>
<feature type="transmembrane region" description="Helical" evidence="1">
    <location>
        <begin position="12"/>
        <end position="31"/>
    </location>
</feature>
<dbReference type="Proteomes" id="UP000626844">
    <property type="component" value="Unassembled WGS sequence"/>
</dbReference>
<organism evidence="2 3">
    <name type="scientific">Metabacillus arenae</name>
    <dbReference type="NCBI Taxonomy" id="2771434"/>
    <lineage>
        <taxon>Bacteria</taxon>
        <taxon>Bacillati</taxon>
        <taxon>Bacillota</taxon>
        <taxon>Bacilli</taxon>
        <taxon>Bacillales</taxon>
        <taxon>Bacillaceae</taxon>
        <taxon>Metabacillus</taxon>
    </lineage>
</organism>
<dbReference type="PANTHER" id="PTHR37814:SF1">
    <property type="entry name" value="MEMBRANE PROTEIN"/>
    <property type="match status" value="1"/>
</dbReference>
<feature type="transmembrane region" description="Helical" evidence="1">
    <location>
        <begin position="183"/>
        <end position="202"/>
    </location>
</feature>
<feature type="transmembrane region" description="Helical" evidence="1">
    <location>
        <begin position="253"/>
        <end position="280"/>
    </location>
</feature>
<feature type="transmembrane region" description="Helical" evidence="1">
    <location>
        <begin position="317"/>
        <end position="335"/>
    </location>
</feature>
<feature type="transmembrane region" description="Helical" evidence="1">
    <location>
        <begin position="292"/>
        <end position="311"/>
    </location>
</feature>
<accession>A0A926RWX4</accession>
<name>A0A926RWX4_9BACI</name>
<feature type="transmembrane region" description="Helical" evidence="1">
    <location>
        <begin position="214"/>
        <end position="233"/>
    </location>
</feature>
<dbReference type="RefSeq" id="WP_191157963.1">
    <property type="nucleotide sequence ID" value="NZ_JACXAI010000009.1"/>
</dbReference>
<comment type="caution">
    <text evidence="2">The sequence shown here is derived from an EMBL/GenBank/DDBJ whole genome shotgun (WGS) entry which is preliminary data.</text>
</comment>
<keyword evidence="1" id="KW-1133">Transmembrane helix</keyword>
<evidence type="ECO:0000313" key="2">
    <source>
        <dbReference type="EMBL" id="MBD1380386.1"/>
    </source>
</evidence>
<dbReference type="InterPro" id="IPR038728">
    <property type="entry name" value="YkvI-like"/>
</dbReference>
<dbReference type="EMBL" id="JACXAI010000009">
    <property type="protein sequence ID" value="MBD1380386.1"/>
    <property type="molecule type" value="Genomic_DNA"/>
</dbReference>
<gene>
    <name evidence="2" type="ORF">IC621_09095</name>
</gene>
<evidence type="ECO:0000256" key="1">
    <source>
        <dbReference type="SAM" id="Phobius"/>
    </source>
</evidence>
<dbReference type="AlphaFoldDB" id="A0A926RWX4"/>
<sequence>MDKHFIPSIQVAAVYIGTVVGAGFATGKEIVEFFTRYGFYGILGILLAGWLFCYCGVKIMIISKRIGAKSYQDFNLYLFGKPLGSVINFLMIFILLGVTSVMLSGAGAVFEEQLHLPKQLGIGITMALGLFVMINGVKGVYGVNIFVVPMLVLFSMIVAVQAFSPQSIFLTGEGPTYHWIVSAFSYGAFNLAMAQAVLVPLASEIDEEASLKTGGIIGGIVLTIILLGSHFALSSLPTVMLDEIPMASVIKNSYITIYFVYVCVIYGEIFTSVIGNLYGLERQLSQLLKLKSSFIIGTILLISYFISQLGYGHLISILYPFYGYLSLGFLVLLLVKKYPLP</sequence>
<protein>
    <recommendedName>
        <fullName evidence="4">Transporter</fullName>
    </recommendedName>
</protein>
<evidence type="ECO:0000313" key="3">
    <source>
        <dbReference type="Proteomes" id="UP000626844"/>
    </source>
</evidence>
<feature type="transmembrane region" description="Helical" evidence="1">
    <location>
        <begin position="141"/>
        <end position="163"/>
    </location>
</feature>
<feature type="transmembrane region" description="Helical" evidence="1">
    <location>
        <begin position="37"/>
        <end position="62"/>
    </location>
</feature>
<dbReference type="PANTHER" id="PTHR37814">
    <property type="entry name" value="CONSERVED MEMBRANE PROTEIN"/>
    <property type="match status" value="1"/>
</dbReference>
<proteinExistence type="predicted"/>
<evidence type="ECO:0008006" key="4">
    <source>
        <dbReference type="Google" id="ProtNLM"/>
    </source>
</evidence>
<feature type="transmembrane region" description="Helical" evidence="1">
    <location>
        <begin position="83"/>
        <end position="110"/>
    </location>
</feature>
<keyword evidence="1" id="KW-0812">Transmembrane</keyword>
<keyword evidence="3" id="KW-1185">Reference proteome</keyword>